<reference evidence="4" key="1">
    <citation type="submission" date="2024-02" db="UniProtKB">
        <authorList>
            <consortium name="WormBaseParasite"/>
        </authorList>
    </citation>
    <scope>IDENTIFICATION</scope>
</reference>
<keyword evidence="3" id="KW-1185">Reference proteome</keyword>
<feature type="signal peptide" evidence="2">
    <location>
        <begin position="1"/>
        <end position="23"/>
    </location>
</feature>
<accession>A0AAF3EKV2</accession>
<keyword evidence="2" id="KW-0732">Signal</keyword>
<evidence type="ECO:0000256" key="2">
    <source>
        <dbReference type="SAM" id="SignalP"/>
    </source>
</evidence>
<dbReference type="AlphaFoldDB" id="A0AAF3EKV2"/>
<evidence type="ECO:0000256" key="1">
    <source>
        <dbReference type="SAM" id="MobiDB-lite"/>
    </source>
</evidence>
<evidence type="ECO:0000313" key="4">
    <source>
        <dbReference type="WBParaSite" id="MBELARI_LOCUS14663"/>
    </source>
</evidence>
<proteinExistence type="predicted"/>
<protein>
    <submittedName>
        <fullName evidence="4">Uncharacterized protein</fullName>
    </submittedName>
</protein>
<name>A0AAF3EKV2_9BILA</name>
<feature type="region of interest" description="Disordered" evidence="1">
    <location>
        <begin position="405"/>
        <end position="434"/>
    </location>
</feature>
<sequence>MRFKNGFWIPAILLVFSLDRVASKNCPWKQPLELSANTPAQQYSGSALKSDKNQAICTEISECDVDECPITLDFAYLCSDDVKDNMLPCNEITADALPFKIASNGEKPAFTACKTRATIGTRKLKSCSWDSVSVSSKLGVLWDTETKIDMSTVAFLFRANSLMTPNTDFLPIPFTTLVDSFEFSLEKSEQSTWIAMNFEKGLLDYLEVKTNDNNLECGYALWLYSPPGANGGNELYQLFTIKENDPQQFLENTQYSLQIPAGCSPFIRLGQDKQGENAWYKESQNDCSGTVVVTTPGYRNFDDFDDSNPFLDDYYLDRTIICKESITNMTVELLTDGDVGNIAVTVNAFDFDHNPILDQTCIIDQDTKGCSFSGVGSIQLTCPNEELGETTGLAALVHVLKVDDQKTEAPNTESSTESTTEHPKTTKTPNNCPTNIPLLDATTPAQQFSGTTLSKSKTAVCYKMMECVGDDCSITLDVTFICANDGINTMMPCDFDESNLPILNALNKEKLIPLHDCMKRPFGNLFLQYCIWSSESREIGLEWDQMSKIDPSTFAFGFHVTQWMEANTIFFPLPFTTQIDDFKLSLGQFDQDVWLAMSFEQGFLSYLDVNLNDNPACVYELWLFSPPGNNGGKELYKLMTIKENDPVQFLENPKYSLRIPAGCSPTIGLTQDNRGIRGWYDESQGVCAGTALVTTYNYGNEDPQTVNPVNYYLNRSLFCNEFLIDMTIEAMRIIKIAQSMATAKNAPLQALAQFNSLARETK</sequence>
<dbReference type="Proteomes" id="UP000887575">
    <property type="component" value="Unassembled WGS sequence"/>
</dbReference>
<evidence type="ECO:0000313" key="3">
    <source>
        <dbReference type="Proteomes" id="UP000887575"/>
    </source>
</evidence>
<dbReference type="WBParaSite" id="MBELARI_LOCUS14663">
    <property type="protein sequence ID" value="MBELARI_LOCUS14663"/>
    <property type="gene ID" value="MBELARI_LOCUS14663"/>
</dbReference>
<organism evidence="3 4">
    <name type="scientific">Mesorhabditis belari</name>
    <dbReference type="NCBI Taxonomy" id="2138241"/>
    <lineage>
        <taxon>Eukaryota</taxon>
        <taxon>Metazoa</taxon>
        <taxon>Ecdysozoa</taxon>
        <taxon>Nematoda</taxon>
        <taxon>Chromadorea</taxon>
        <taxon>Rhabditida</taxon>
        <taxon>Rhabditina</taxon>
        <taxon>Rhabditomorpha</taxon>
        <taxon>Rhabditoidea</taxon>
        <taxon>Rhabditidae</taxon>
        <taxon>Mesorhabditinae</taxon>
        <taxon>Mesorhabditis</taxon>
    </lineage>
</organism>
<feature type="chain" id="PRO_5042040344" evidence="2">
    <location>
        <begin position="24"/>
        <end position="762"/>
    </location>
</feature>